<reference evidence="1" key="1">
    <citation type="journal article" date="2009" name="PLoS Genet.">
        <title>Sequencing, mapping, and analysis of 27,455 maize full-length cDNAs.</title>
        <authorList>
            <person name="Soderlund C."/>
            <person name="Descour A."/>
            <person name="Kudrna D."/>
            <person name="Bomhoff M."/>
            <person name="Boyd L."/>
            <person name="Currie J."/>
            <person name="Angelova A."/>
            <person name="Collura K."/>
            <person name="Wissotski M."/>
            <person name="Ashley E."/>
            <person name="Morrow D."/>
            <person name="Fernandes J."/>
            <person name="Walbot V."/>
            <person name="Yu Y."/>
        </authorList>
    </citation>
    <scope>NUCLEOTIDE SEQUENCE</scope>
    <source>
        <strain evidence="1">B73</strain>
    </source>
</reference>
<dbReference type="RefSeq" id="NP_001142374.1">
    <property type="nucleotide sequence ID" value="NM_001148902.1"/>
</dbReference>
<protein>
    <submittedName>
        <fullName evidence="1">Uncharacterized protein</fullName>
    </submittedName>
</protein>
<dbReference type="KEGG" id="zma:100274546"/>
<sequence length="128" mass="13850">MAARPWLGSAQRRCSRACPCAPVFPAPRRRVLPAMEFAGSHPVVLVSDARSGHGRYRARCFPCSVLAWLPARQCALSTRLALIPIASSTSPVMVVPRRVVCAALYTSPSCIVVEPVEPRSSLLDLVEP</sequence>
<proteinExistence type="evidence at transcript level"/>
<evidence type="ECO:0000313" key="1">
    <source>
        <dbReference type="EMBL" id="ACF88345.1"/>
    </source>
</evidence>
<dbReference type="HOGENOM" id="CLU_1962806_0_0_1"/>
<organism evidence="1">
    <name type="scientific">Zea mays</name>
    <name type="common">Maize</name>
    <dbReference type="NCBI Taxonomy" id="4577"/>
    <lineage>
        <taxon>Eukaryota</taxon>
        <taxon>Viridiplantae</taxon>
        <taxon>Streptophyta</taxon>
        <taxon>Embryophyta</taxon>
        <taxon>Tracheophyta</taxon>
        <taxon>Spermatophyta</taxon>
        <taxon>Magnoliopsida</taxon>
        <taxon>Liliopsida</taxon>
        <taxon>Poales</taxon>
        <taxon>Poaceae</taxon>
        <taxon>PACMAD clade</taxon>
        <taxon>Panicoideae</taxon>
        <taxon>Andropogonodae</taxon>
        <taxon>Andropogoneae</taxon>
        <taxon>Tripsacinae</taxon>
        <taxon>Zea</taxon>
    </lineage>
</organism>
<dbReference type="GeneID" id="100274546"/>
<dbReference type="AlphaFoldDB" id="B4G1V2"/>
<name>B4G1V2_MAIZE</name>
<accession>B4G1V2</accession>
<dbReference type="EMBL" id="BT043340">
    <property type="protein sequence ID" value="ACF88345.1"/>
    <property type="molecule type" value="mRNA"/>
</dbReference>